<accession>A0AAD4GEU1</accession>
<evidence type="ECO:0000256" key="5">
    <source>
        <dbReference type="ARBA" id="ARBA00022786"/>
    </source>
</evidence>
<feature type="domain" description="RING-type" evidence="8">
    <location>
        <begin position="178"/>
        <end position="373"/>
    </location>
</feature>
<feature type="compositionally biased region" description="Low complexity" evidence="7">
    <location>
        <begin position="579"/>
        <end position="596"/>
    </location>
</feature>
<feature type="region of interest" description="Disordered" evidence="7">
    <location>
        <begin position="418"/>
        <end position="452"/>
    </location>
</feature>
<feature type="region of interest" description="Disordered" evidence="7">
    <location>
        <begin position="1"/>
        <end position="20"/>
    </location>
</feature>
<dbReference type="EMBL" id="WHUW01000015">
    <property type="protein sequence ID" value="KAF8438882.1"/>
    <property type="molecule type" value="Genomic_DNA"/>
</dbReference>
<dbReference type="InterPro" id="IPR044066">
    <property type="entry name" value="TRIAD_supradom"/>
</dbReference>
<feature type="compositionally biased region" description="Polar residues" evidence="7">
    <location>
        <begin position="513"/>
        <end position="525"/>
    </location>
</feature>
<evidence type="ECO:0000256" key="1">
    <source>
        <dbReference type="ARBA" id="ARBA00022679"/>
    </source>
</evidence>
<evidence type="ECO:0000256" key="2">
    <source>
        <dbReference type="ARBA" id="ARBA00022723"/>
    </source>
</evidence>
<gene>
    <name evidence="9" type="ORF">L210DRAFT_3542462</name>
</gene>
<sequence>MNVAGPSRVQPSGRLASRGRVESTYEDDLLGLLNHLSLDEMDEIQSFFTLRTRAGHPMSDHEVAMNDLLQQSRALAVLNQDRALAQRIATGEDVTGQMPEQRPVPAVAPPNDNGTAAQQNDRQQHPERPDARSDTAPSQTWGGWLSSVVDWVCGTEPVSEPQPTNAGTARIPVVNRPTGHDCVICQDPIYGAEIRAPCGHYYGIDCITDLFQSATRDETLFPPRCCRQNIPFAQVQLHLSQELITTFQQKQVEFSTLKRVYCSSPQCSRFLGPISEGFFDSKVYTCPAPGCERRTCGRCREQHSSNWTHTCRPDTDAAQVLELGRASGWARCPGCSQLIELHIGCFHMTCRCRTEFCYLCRARWKTCPCPQWDERRLMVAAEERVDARLGAGRARGARRDVPPVPVPNPIVIPANRAPAPAPVPAQRPVPARPVAPPRHPPPIPARGARRDVPPVPVPNPIVILANRAPAPAPAPVPAQMPVPARPVAPPRPLAPGVETRHPPPTPARTPTTSSWTVRPASTASTPLREGTDHTWRSRLAAASTTPTNTGTAAQASGSGWRSSMASVTTSGVASASASTSASASSSASPTALASGSGWRARMASEPEWRARTASTTTSGLASGSTLTKTSTSASTPSATRPKSIQNDDIDQMRRRLVHEMMDRLREDHECDHTRWRYRRGGGVCQTCGHHLPLYLFQCQGCEILACKQCKCNRL</sequence>
<dbReference type="SUPFAM" id="SSF57850">
    <property type="entry name" value="RING/U-box"/>
    <property type="match status" value="2"/>
</dbReference>
<feature type="compositionally biased region" description="Pro residues" evidence="7">
    <location>
        <begin position="484"/>
        <end position="493"/>
    </location>
</feature>
<keyword evidence="1" id="KW-0808">Transferase</keyword>
<evidence type="ECO:0000313" key="10">
    <source>
        <dbReference type="Proteomes" id="UP001194468"/>
    </source>
</evidence>
<dbReference type="GO" id="GO:0016567">
    <property type="term" value="P:protein ubiquitination"/>
    <property type="evidence" value="ECO:0007669"/>
    <property type="project" value="InterPro"/>
</dbReference>
<feature type="compositionally biased region" description="Polar residues" evidence="7">
    <location>
        <begin position="542"/>
        <end position="561"/>
    </location>
</feature>
<feature type="compositionally biased region" description="Basic and acidic residues" evidence="7">
    <location>
        <begin position="122"/>
        <end position="133"/>
    </location>
</feature>
<dbReference type="CDD" id="cd22584">
    <property type="entry name" value="Rcat_RBR_unk"/>
    <property type="match status" value="1"/>
</dbReference>
<keyword evidence="10" id="KW-1185">Reference proteome</keyword>
<proteinExistence type="predicted"/>
<keyword evidence="2" id="KW-0479">Metal-binding</keyword>
<evidence type="ECO:0000256" key="6">
    <source>
        <dbReference type="ARBA" id="ARBA00022833"/>
    </source>
</evidence>
<keyword evidence="3" id="KW-0677">Repeat</keyword>
<keyword evidence="6" id="KW-0862">Zinc</keyword>
<dbReference type="GO" id="GO:0008270">
    <property type="term" value="F:zinc ion binding"/>
    <property type="evidence" value="ECO:0007669"/>
    <property type="project" value="UniProtKB-KW"/>
</dbReference>
<organism evidence="9 10">
    <name type="scientific">Boletus edulis BED1</name>
    <dbReference type="NCBI Taxonomy" id="1328754"/>
    <lineage>
        <taxon>Eukaryota</taxon>
        <taxon>Fungi</taxon>
        <taxon>Dikarya</taxon>
        <taxon>Basidiomycota</taxon>
        <taxon>Agaricomycotina</taxon>
        <taxon>Agaricomycetes</taxon>
        <taxon>Agaricomycetidae</taxon>
        <taxon>Boletales</taxon>
        <taxon>Boletineae</taxon>
        <taxon>Boletaceae</taxon>
        <taxon>Boletoideae</taxon>
        <taxon>Boletus</taxon>
    </lineage>
</organism>
<reference evidence="9" key="2">
    <citation type="journal article" date="2020" name="Nat. Commun.">
        <title>Large-scale genome sequencing of mycorrhizal fungi provides insights into the early evolution of symbiotic traits.</title>
        <authorList>
            <person name="Miyauchi S."/>
            <person name="Kiss E."/>
            <person name="Kuo A."/>
            <person name="Drula E."/>
            <person name="Kohler A."/>
            <person name="Sanchez-Garcia M."/>
            <person name="Morin E."/>
            <person name="Andreopoulos B."/>
            <person name="Barry K.W."/>
            <person name="Bonito G."/>
            <person name="Buee M."/>
            <person name="Carver A."/>
            <person name="Chen C."/>
            <person name="Cichocki N."/>
            <person name="Clum A."/>
            <person name="Culley D."/>
            <person name="Crous P.W."/>
            <person name="Fauchery L."/>
            <person name="Girlanda M."/>
            <person name="Hayes R.D."/>
            <person name="Keri Z."/>
            <person name="LaButti K."/>
            <person name="Lipzen A."/>
            <person name="Lombard V."/>
            <person name="Magnuson J."/>
            <person name="Maillard F."/>
            <person name="Murat C."/>
            <person name="Nolan M."/>
            <person name="Ohm R.A."/>
            <person name="Pangilinan J."/>
            <person name="Pereira M.F."/>
            <person name="Perotto S."/>
            <person name="Peter M."/>
            <person name="Pfister S."/>
            <person name="Riley R."/>
            <person name="Sitrit Y."/>
            <person name="Stielow J.B."/>
            <person name="Szollosi G."/>
            <person name="Zifcakova L."/>
            <person name="Stursova M."/>
            <person name="Spatafora J.W."/>
            <person name="Tedersoo L."/>
            <person name="Vaario L.M."/>
            <person name="Yamada A."/>
            <person name="Yan M."/>
            <person name="Wang P."/>
            <person name="Xu J."/>
            <person name="Bruns T."/>
            <person name="Baldrian P."/>
            <person name="Vilgalys R."/>
            <person name="Dunand C."/>
            <person name="Henrissat B."/>
            <person name="Grigoriev I.V."/>
            <person name="Hibbett D."/>
            <person name="Nagy L.G."/>
            <person name="Martin F.M."/>
        </authorList>
    </citation>
    <scope>NUCLEOTIDE SEQUENCE</scope>
    <source>
        <strain evidence="9">BED1</strain>
    </source>
</reference>
<keyword evidence="4" id="KW-0863">Zinc-finger</keyword>
<feature type="region of interest" description="Disordered" evidence="7">
    <location>
        <begin position="579"/>
        <end position="644"/>
    </location>
</feature>
<dbReference type="Gene3D" id="3.30.40.10">
    <property type="entry name" value="Zinc/RING finger domain, C3HC4 (zinc finger)"/>
    <property type="match status" value="1"/>
</dbReference>
<feature type="compositionally biased region" description="Pro residues" evidence="7">
    <location>
        <begin position="419"/>
        <end position="444"/>
    </location>
</feature>
<dbReference type="PANTHER" id="PTHR11685">
    <property type="entry name" value="RBR FAMILY RING FINGER AND IBR DOMAIN-CONTAINING"/>
    <property type="match status" value="1"/>
</dbReference>
<dbReference type="InterPro" id="IPR031127">
    <property type="entry name" value="E3_UB_ligase_RBR"/>
</dbReference>
<evidence type="ECO:0000313" key="9">
    <source>
        <dbReference type="EMBL" id="KAF8438882.1"/>
    </source>
</evidence>
<evidence type="ECO:0000256" key="7">
    <source>
        <dbReference type="SAM" id="MobiDB-lite"/>
    </source>
</evidence>
<evidence type="ECO:0000259" key="8">
    <source>
        <dbReference type="PROSITE" id="PS51873"/>
    </source>
</evidence>
<dbReference type="InterPro" id="IPR013083">
    <property type="entry name" value="Znf_RING/FYVE/PHD"/>
</dbReference>
<dbReference type="AlphaFoldDB" id="A0AAD4GEU1"/>
<feature type="compositionally biased region" description="Low complexity" evidence="7">
    <location>
        <begin position="611"/>
        <end position="643"/>
    </location>
</feature>
<dbReference type="GO" id="GO:0004842">
    <property type="term" value="F:ubiquitin-protein transferase activity"/>
    <property type="evidence" value="ECO:0007669"/>
    <property type="project" value="InterPro"/>
</dbReference>
<dbReference type="Proteomes" id="UP001194468">
    <property type="component" value="Unassembled WGS sequence"/>
</dbReference>
<evidence type="ECO:0000256" key="3">
    <source>
        <dbReference type="ARBA" id="ARBA00022737"/>
    </source>
</evidence>
<comment type="caution">
    <text evidence="9">The sequence shown here is derived from an EMBL/GenBank/DDBJ whole genome shotgun (WGS) entry which is preliminary data.</text>
</comment>
<reference evidence="9" key="1">
    <citation type="submission" date="2019-10" db="EMBL/GenBank/DDBJ databases">
        <authorList>
            <consortium name="DOE Joint Genome Institute"/>
            <person name="Kuo A."/>
            <person name="Miyauchi S."/>
            <person name="Kiss E."/>
            <person name="Drula E."/>
            <person name="Kohler A."/>
            <person name="Sanchez-Garcia M."/>
            <person name="Andreopoulos B."/>
            <person name="Barry K.W."/>
            <person name="Bonito G."/>
            <person name="Buee M."/>
            <person name="Carver A."/>
            <person name="Chen C."/>
            <person name="Cichocki N."/>
            <person name="Clum A."/>
            <person name="Culley D."/>
            <person name="Crous P.W."/>
            <person name="Fauchery L."/>
            <person name="Girlanda M."/>
            <person name="Hayes R."/>
            <person name="Keri Z."/>
            <person name="LaButti K."/>
            <person name="Lipzen A."/>
            <person name="Lombard V."/>
            <person name="Magnuson J."/>
            <person name="Maillard F."/>
            <person name="Morin E."/>
            <person name="Murat C."/>
            <person name="Nolan M."/>
            <person name="Ohm R."/>
            <person name="Pangilinan J."/>
            <person name="Pereira M."/>
            <person name="Perotto S."/>
            <person name="Peter M."/>
            <person name="Riley R."/>
            <person name="Sitrit Y."/>
            <person name="Stielow B."/>
            <person name="Szollosi G."/>
            <person name="Zifcakova L."/>
            <person name="Stursova M."/>
            <person name="Spatafora J.W."/>
            <person name="Tedersoo L."/>
            <person name="Vaario L.-M."/>
            <person name="Yamada A."/>
            <person name="Yan M."/>
            <person name="Wang P."/>
            <person name="Xu J."/>
            <person name="Bruns T."/>
            <person name="Baldrian P."/>
            <person name="Vilgalys R."/>
            <person name="Henrissat B."/>
            <person name="Grigoriev I.V."/>
            <person name="Hibbett D."/>
            <person name="Nagy L.G."/>
            <person name="Martin F.M."/>
        </authorList>
    </citation>
    <scope>NUCLEOTIDE SEQUENCE</scope>
    <source>
        <strain evidence="9">BED1</strain>
    </source>
</reference>
<dbReference type="Gene3D" id="1.20.120.1750">
    <property type="match status" value="1"/>
</dbReference>
<evidence type="ECO:0000256" key="4">
    <source>
        <dbReference type="ARBA" id="ARBA00022771"/>
    </source>
</evidence>
<feature type="compositionally biased region" description="Polar residues" evidence="7">
    <location>
        <begin position="112"/>
        <end position="121"/>
    </location>
</feature>
<dbReference type="PROSITE" id="PS51873">
    <property type="entry name" value="TRIAD"/>
    <property type="match status" value="1"/>
</dbReference>
<feature type="region of interest" description="Disordered" evidence="7">
    <location>
        <begin position="91"/>
        <end position="142"/>
    </location>
</feature>
<keyword evidence="5" id="KW-0833">Ubl conjugation pathway</keyword>
<feature type="region of interest" description="Disordered" evidence="7">
    <location>
        <begin position="484"/>
        <end position="563"/>
    </location>
</feature>
<name>A0AAD4GEU1_BOLED</name>
<protein>
    <recommendedName>
        <fullName evidence="8">RING-type domain-containing protein</fullName>
    </recommendedName>
</protein>